<dbReference type="STRING" id="418702.BJN45_07545"/>
<protein>
    <recommendedName>
        <fullName evidence="2">OmpA-like domain-containing protein</fullName>
    </recommendedName>
</protein>
<dbReference type="GO" id="GO:0016020">
    <property type="term" value="C:membrane"/>
    <property type="evidence" value="ECO:0007669"/>
    <property type="project" value="UniProtKB-UniRule"/>
</dbReference>
<dbReference type="InterPro" id="IPR006665">
    <property type="entry name" value="OmpA-like"/>
</dbReference>
<dbReference type="SUPFAM" id="SSF103088">
    <property type="entry name" value="OmpA-like"/>
    <property type="match status" value="1"/>
</dbReference>
<dbReference type="Gene3D" id="3.30.1330.60">
    <property type="entry name" value="OmpA-like domain"/>
    <property type="match status" value="1"/>
</dbReference>
<dbReference type="PANTHER" id="PTHR30329:SF21">
    <property type="entry name" value="LIPOPROTEIN YIAD-RELATED"/>
    <property type="match status" value="1"/>
</dbReference>
<dbReference type="PANTHER" id="PTHR30329">
    <property type="entry name" value="STATOR ELEMENT OF FLAGELLAR MOTOR COMPLEX"/>
    <property type="match status" value="1"/>
</dbReference>
<sequence>MRGIHAKLLAAFLGIGLLGGCASKSYVVLLDNPDGSTGAVVVKGSKGEQVVNQSGHGAALDGSTRAAPVAAETIQRDFGSAMAARPILPERFLLYFESGGARLTEASTALLPKIIEAAGRRPAVDVSIIGHTDTIGKADVNEALALQRAKVIGELIKARGLKVHALSIESHGERNLLVATRDEVSEPRNRRVEISLR</sequence>
<dbReference type="OrthoDB" id="8586796at2"/>
<dbReference type="AlphaFoldDB" id="A0A1R1I8J8"/>
<dbReference type="CDD" id="cd07185">
    <property type="entry name" value="OmpA_C-like"/>
    <property type="match status" value="1"/>
</dbReference>
<evidence type="ECO:0000313" key="4">
    <source>
        <dbReference type="Proteomes" id="UP000187526"/>
    </source>
</evidence>
<proteinExistence type="predicted"/>
<dbReference type="RefSeq" id="WP_076093593.1">
    <property type="nucleotide sequence ID" value="NZ_MTHD01000002.1"/>
</dbReference>
<evidence type="ECO:0000259" key="2">
    <source>
        <dbReference type="PROSITE" id="PS51123"/>
    </source>
</evidence>
<name>A0A1R1I8J8_9RHOO</name>
<comment type="caution">
    <text evidence="3">The sequence shown here is derived from an EMBL/GenBank/DDBJ whole genome shotgun (WGS) entry which is preliminary data.</text>
</comment>
<feature type="domain" description="OmpA-like" evidence="2">
    <location>
        <begin position="83"/>
        <end position="197"/>
    </location>
</feature>
<dbReference type="InterPro" id="IPR050330">
    <property type="entry name" value="Bact_OuterMem_StrucFunc"/>
</dbReference>
<dbReference type="EMBL" id="MTHD01000002">
    <property type="protein sequence ID" value="OMG54997.1"/>
    <property type="molecule type" value="Genomic_DNA"/>
</dbReference>
<keyword evidence="4" id="KW-1185">Reference proteome</keyword>
<evidence type="ECO:0000256" key="1">
    <source>
        <dbReference type="PROSITE-ProRule" id="PRU00473"/>
    </source>
</evidence>
<organism evidence="3 4">
    <name type="scientific">Azonexus hydrophilus</name>
    <dbReference type="NCBI Taxonomy" id="418702"/>
    <lineage>
        <taxon>Bacteria</taxon>
        <taxon>Pseudomonadati</taxon>
        <taxon>Pseudomonadota</taxon>
        <taxon>Betaproteobacteria</taxon>
        <taxon>Rhodocyclales</taxon>
        <taxon>Azonexaceae</taxon>
        <taxon>Azonexus</taxon>
    </lineage>
</organism>
<dbReference type="PROSITE" id="PS51123">
    <property type="entry name" value="OMPA_2"/>
    <property type="match status" value="1"/>
</dbReference>
<dbReference type="PROSITE" id="PS51257">
    <property type="entry name" value="PROKAR_LIPOPROTEIN"/>
    <property type="match status" value="1"/>
</dbReference>
<dbReference type="InterPro" id="IPR036737">
    <property type="entry name" value="OmpA-like_sf"/>
</dbReference>
<dbReference type="Pfam" id="PF00691">
    <property type="entry name" value="OmpA"/>
    <property type="match status" value="1"/>
</dbReference>
<keyword evidence="1" id="KW-0472">Membrane</keyword>
<evidence type="ECO:0000313" key="3">
    <source>
        <dbReference type="EMBL" id="OMG54997.1"/>
    </source>
</evidence>
<gene>
    <name evidence="3" type="ORF">BJN45_07545</name>
</gene>
<reference evidence="3 4" key="1">
    <citation type="submission" date="2016-10" db="EMBL/GenBank/DDBJ databases">
        <title>Alkaliphiles isolated from bioreactors.</title>
        <authorList>
            <person name="Salah Z."/>
            <person name="Rout S.P."/>
            <person name="Humphreys P.N."/>
        </authorList>
    </citation>
    <scope>NUCLEOTIDE SEQUENCE [LARGE SCALE GENOMIC DNA]</scope>
    <source>
        <strain evidence="3 4">ZS02</strain>
    </source>
</reference>
<dbReference type="Proteomes" id="UP000187526">
    <property type="component" value="Unassembled WGS sequence"/>
</dbReference>
<accession>A0A1R1I8J8</accession>